<gene>
    <name evidence="3" type="ORF">SCLTRI_LOCUS2593</name>
</gene>
<evidence type="ECO:0000313" key="4">
    <source>
        <dbReference type="Proteomes" id="UP000624404"/>
    </source>
</evidence>
<dbReference type="AlphaFoldDB" id="A0A8H2ZLZ9"/>
<feature type="signal peptide" evidence="2">
    <location>
        <begin position="1"/>
        <end position="20"/>
    </location>
</feature>
<keyword evidence="4" id="KW-1185">Reference proteome</keyword>
<feature type="compositionally biased region" description="Basic and acidic residues" evidence="1">
    <location>
        <begin position="187"/>
        <end position="201"/>
    </location>
</feature>
<keyword evidence="2" id="KW-0732">Signal</keyword>
<accession>A0A8H2ZLZ9</accession>
<sequence length="301" mass="31779">MQFSKISSATAALLISLISASPIALTYDAIHPSGSVHIRPTGSIEHSFRIRPTGSFNPKEPIPTCTDEEIPKFTINPTGGKTEPHHYRPSGTGVRSHEGPRPTGYASKSYENSHSKPSGHVSQRAIESDDAESSTVSNWGPKHTGNAFHKHESGHAKPTGSGKKENAHPSGTGVYKDENPRQSGHAKPTETGDRKIRENGHAKASGTGGREGEFGHAKPTGTRGKDHTQAHESGHAKPTGTGAEHGHAQPTGVHSHVPEFTGAHKSKSDFKTETETDTMILGSKASAVIGAGPEVTGRSLF</sequence>
<dbReference type="EMBL" id="CAJHIA010000009">
    <property type="protein sequence ID" value="CAD6442801.1"/>
    <property type="molecule type" value="Genomic_DNA"/>
</dbReference>
<feature type="region of interest" description="Disordered" evidence="1">
    <location>
        <begin position="48"/>
        <end position="287"/>
    </location>
</feature>
<feature type="compositionally biased region" description="Basic and acidic residues" evidence="1">
    <location>
        <begin position="223"/>
        <end position="235"/>
    </location>
</feature>
<dbReference type="Proteomes" id="UP000624404">
    <property type="component" value="Unassembled WGS sequence"/>
</dbReference>
<reference evidence="3" key="1">
    <citation type="submission" date="2020-10" db="EMBL/GenBank/DDBJ databases">
        <authorList>
            <person name="Kusch S."/>
        </authorList>
    </citation>
    <scope>NUCLEOTIDE SEQUENCE</scope>
    <source>
        <strain evidence="3">SwB9</strain>
    </source>
</reference>
<comment type="caution">
    <text evidence="3">The sequence shown here is derived from an EMBL/GenBank/DDBJ whole genome shotgun (WGS) entry which is preliminary data.</text>
</comment>
<evidence type="ECO:0000256" key="1">
    <source>
        <dbReference type="SAM" id="MobiDB-lite"/>
    </source>
</evidence>
<name>A0A8H2ZLZ9_9HELO</name>
<organism evidence="3 4">
    <name type="scientific">Sclerotinia trifoliorum</name>
    <dbReference type="NCBI Taxonomy" id="28548"/>
    <lineage>
        <taxon>Eukaryota</taxon>
        <taxon>Fungi</taxon>
        <taxon>Dikarya</taxon>
        <taxon>Ascomycota</taxon>
        <taxon>Pezizomycotina</taxon>
        <taxon>Leotiomycetes</taxon>
        <taxon>Helotiales</taxon>
        <taxon>Sclerotiniaceae</taxon>
        <taxon>Sclerotinia</taxon>
    </lineage>
</organism>
<proteinExistence type="predicted"/>
<evidence type="ECO:0000313" key="3">
    <source>
        <dbReference type="EMBL" id="CAD6442801.1"/>
    </source>
</evidence>
<dbReference type="OrthoDB" id="3552520at2759"/>
<evidence type="ECO:0000256" key="2">
    <source>
        <dbReference type="SAM" id="SignalP"/>
    </source>
</evidence>
<protein>
    <submittedName>
        <fullName evidence="3">4189a031-5167-46aa-a407-c00ca31d2241</fullName>
    </submittedName>
</protein>
<feature type="chain" id="PRO_5034262544" evidence="2">
    <location>
        <begin position="21"/>
        <end position="301"/>
    </location>
</feature>